<organism evidence="2 3">
    <name type="scientific">Maledivibacter halophilus</name>
    <dbReference type="NCBI Taxonomy" id="36842"/>
    <lineage>
        <taxon>Bacteria</taxon>
        <taxon>Bacillati</taxon>
        <taxon>Bacillota</taxon>
        <taxon>Clostridia</taxon>
        <taxon>Peptostreptococcales</taxon>
        <taxon>Caminicellaceae</taxon>
        <taxon>Maledivibacter</taxon>
    </lineage>
</organism>
<sequence>MKSSCKSIYKLARNYAGLTQEQAAQLMNIGARTLAGYESLKPIPNNYIVEKMVSVYEAKWLGYEHLRCSSELGKKCLPKINIDNIAQSILLLQKESEDVENIKSSMIKIACDGKIEKHEESQWNKVTKELQEMAGATLSVVFSR</sequence>
<dbReference type="Pfam" id="PF01381">
    <property type="entry name" value="HTH_3"/>
    <property type="match status" value="1"/>
</dbReference>
<evidence type="ECO:0000313" key="2">
    <source>
        <dbReference type="EMBL" id="SKC61874.1"/>
    </source>
</evidence>
<evidence type="ECO:0000313" key="3">
    <source>
        <dbReference type="Proteomes" id="UP000190285"/>
    </source>
</evidence>
<name>A0A1T5KDW7_9FIRM</name>
<keyword evidence="3" id="KW-1185">Reference proteome</keyword>
<dbReference type="EMBL" id="FUZT01000004">
    <property type="protein sequence ID" value="SKC61874.1"/>
    <property type="molecule type" value="Genomic_DNA"/>
</dbReference>
<dbReference type="GO" id="GO:0003677">
    <property type="term" value="F:DNA binding"/>
    <property type="evidence" value="ECO:0007669"/>
    <property type="project" value="InterPro"/>
</dbReference>
<dbReference type="AlphaFoldDB" id="A0A1T5KDW7"/>
<dbReference type="Proteomes" id="UP000190285">
    <property type="component" value="Unassembled WGS sequence"/>
</dbReference>
<dbReference type="CDD" id="cd00093">
    <property type="entry name" value="HTH_XRE"/>
    <property type="match status" value="1"/>
</dbReference>
<feature type="domain" description="HTH cro/C1-type" evidence="1">
    <location>
        <begin position="10"/>
        <end position="61"/>
    </location>
</feature>
<reference evidence="2 3" key="1">
    <citation type="submission" date="2017-02" db="EMBL/GenBank/DDBJ databases">
        <authorList>
            <person name="Peterson S.W."/>
        </authorList>
    </citation>
    <scope>NUCLEOTIDE SEQUENCE [LARGE SCALE GENOMIC DNA]</scope>
    <source>
        <strain evidence="2 3">M1</strain>
    </source>
</reference>
<protein>
    <submittedName>
        <fullName evidence="2">Helix-turn-helix</fullName>
    </submittedName>
</protein>
<proteinExistence type="predicted"/>
<dbReference type="Gene3D" id="1.10.260.40">
    <property type="entry name" value="lambda repressor-like DNA-binding domains"/>
    <property type="match status" value="1"/>
</dbReference>
<gene>
    <name evidence="2" type="ORF">SAMN02194393_01720</name>
</gene>
<dbReference type="SUPFAM" id="SSF47413">
    <property type="entry name" value="lambda repressor-like DNA-binding domains"/>
    <property type="match status" value="1"/>
</dbReference>
<dbReference type="InterPro" id="IPR001387">
    <property type="entry name" value="Cro/C1-type_HTH"/>
</dbReference>
<evidence type="ECO:0000259" key="1">
    <source>
        <dbReference type="PROSITE" id="PS50943"/>
    </source>
</evidence>
<dbReference type="InterPro" id="IPR010982">
    <property type="entry name" value="Lambda_DNA-bd_dom_sf"/>
</dbReference>
<dbReference type="RefSeq" id="WP_079490894.1">
    <property type="nucleotide sequence ID" value="NZ_FUZT01000004.1"/>
</dbReference>
<dbReference type="PROSITE" id="PS50943">
    <property type="entry name" value="HTH_CROC1"/>
    <property type="match status" value="1"/>
</dbReference>
<accession>A0A1T5KDW7</accession>
<dbReference type="OrthoDB" id="1624259at2"/>
<dbReference type="STRING" id="36842.SAMN02194393_01720"/>